<dbReference type="AlphaFoldDB" id="A0AAD6GSX6"/>
<proteinExistence type="predicted"/>
<protein>
    <submittedName>
        <fullName evidence="1">Uncharacterized protein</fullName>
    </submittedName>
</protein>
<reference evidence="1 2" key="1">
    <citation type="journal article" date="2023" name="IMA Fungus">
        <title>Comparative genomic study of the Penicillium genus elucidates a diverse pangenome and 15 lateral gene transfer events.</title>
        <authorList>
            <person name="Petersen C."/>
            <person name="Sorensen T."/>
            <person name="Nielsen M.R."/>
            <person name="Sondergaard T.E."/>
            <person name="Sorensen J.L."/>
            <person name="Fitzpatrick D.A."/>
            <person name="Frisvad J.C."/>
            <person name="Nielsen K.L."/>
        </authorList>
    </citation>
    <scope>NUCLEOTIDE SEQUENCE [LARGE SCALE GENOMIC DNA]</scope>
    <source>
        <strain evidence="1 2">IBT 29057</strain>
    </source>
</reference>
<evidence type="ECO:0000313" key="1">
    <source>
        <dbReference type="EMBL" id="KAJ5583843.1"/>
    </source>
</evidence>
<evidence type="ECO:0000313" key="2">
    <source>
        <dbReference type="Proteomes" id="UP001216150"/>
    </source>
</evidence>
<keyword evidence="2" id="KW-1185">Reference proteome</keyword>
<accession>A0AAD6GSX6</accession>
<organism evidence="1 2">
    <name type="scientific">Penicillium hetheringtonii</name>
    <dbReference type="NCBI Taxonomy" id="911720"/>
    <lineage>
        <taxon>Eukaryota</taxon>
        <taxon>Fungi</taxon>
        <taxon>Dikarya</taxon>
        <taxon>Ascomycota</taxon>
        <taxon>Pezizomycotina</taxon>
        <taxon>Eurotiomycetes</taxon>
        <taxon>Eurotiomycetidae</taxon>
        <taxon>Eurotiales</taxon>
        <taxon>Aspergillaceae</taxon>
        <taxon>Penicillium</taxon>
    </lineage>
</organism>
<dbReference type="EMBL" id="JAQJAC010000005">
    <property type="protein sequence ID" value="KAJ5583843.1"/>
    <property type="molecule type" value="Genomic_DNA"/>
</dbReference>
<dbReference type="Proteomes" id="UP001216150">
    <property type="component" value="Unassembled WGS sequence"/>
</dbReference>
<name>A0AAD6GSX6_9EURO</name>
<comment type="caution">
    <text evidence="1">The sequence shown here is derived from an EMBL/GenBank/DDBJ whole genome shotgun (WGS) entry which is preliminary data.</text>
</comment>
<sequence length="161" mass="18335">MMMGDAKVFVDILDWAARIQTADHAEPSGGWALGHDGIQVDWTASCVRRAVRHSYILASSFYHVIRQHHAQFGFTVDTVDKVEESRRYFAEISQRKQILIQYPNPLSVGFLCRLQCEDSGYNLWQAAVRSFFRSIADGLDPSKVRHVDSVLKLADDFCGLW</sequence>
<gene>
    <name evidence="1" type="ORF">N7450_006507</name>
</gene>